<keyword evidence="1" id="KW-0732">Signal</keyword>
<sequence length="132" mass="14363">MQIKQAIEQQFPGMEVLGSNYPVAPLKATLTSIITILQAAVVVMCVVGERLLPFLNNAAITQLFEQHKDKRLQIGLGAWFVGNLIKTQLSSTGALEVFFDGQLVFSKLQTGRTPVLPEIIKGIADIQGIARS</sequence>
<name>A0AAW1S7T5_9CHLO</name>
<dbReference type="Pfam" id="PF10262">
    <property type="entry name" value="Rdx"/>
    <property type="match status" value="1"/>
</dbReference>
<evidence type="ECO:0000313" key="3">
    <source>
        <dbReference type="EMBL" id="KAK9842140.1"/>
    </source>
</evidence>
<protein>
    <recommendedName>
        <fullName evidence="5">Selenoprotein T</fullName>
    </recommendedName>
</protein>
<evidence type="ECO:0000313" key="4">
    <source>
        <dbReference type="Proteomes" id="UP001485043"/>
    </source>
</evidence>
<dbReference type="GO" id="GO:0045454">
    <property type="term" value="P:cell redox homeostasis"/>
    <property type="evidence" value="ECO:0007669"/>
    <property type="project" value="TreeGrafter"/>
</dbReference>
<dbReference type="NCBIfam" id="TIGR02174">
    <property type="entry name" value="CXXU_selWTH"/>
    <property type="match status" value="1"/>
</dbReference>
<evidence type="ECO:0008006" key="5">
    <source>
        <dbReference type="Google" id="ProtNLM"/>
    </source>
</evidence>
<evidence type="ECO:0000256" key="1">
    <source>
        <dbReference type="ARBA" id="ARBA00022729"/>
    </source>
</evidence>
<dbReference type="GO" id="GO:0004791">
    <property type="term" value="F:thioredoxin-disulfide reductase (NADPH) activity"/>
    <property type="evidence" value="ECO:0007669"/>
    <property type="project" value="TreeGrafter"/>
</dbReference>
<dbReference type="SUPFAM" id="SSF52833">
    <property type="entry name" value="Thioredoxin-like"/>
    <property type="match status" value="1"/>
</dbReference>
<dbReference type="InterPro" id="IPR036249">
    <property type="entry name" value="Thioredoxin-like_sf"/>
</dbReference>
<dbReference type="Gene3D" id="3.40.30.10">
    <property type="entry name" value="Glutaredoxin"/>
    <property type="match status" value="1"/>
</dbReference>
<dbReference type="AlphaFoldDB" id="A0AAW1S7T5"/>
<keyword evidence="2" id="KW-0676">Redox-active center</keyword>
<gene>
    <name evidence="3" type="ORF">WJX84_005770</name>
</gene>
<dbReference type="PANTHER" id="PTHR13544:SF0">
    <property type="entry name" value="THIOREDOXIN REDUCTASE-LIKE SELENOPROTEIN T"/>
    <property type="match status" value="1"/>
</dbReference>
<dbReference type="Proteomes" id="UP001485043">
    <property type="component" value="Unassembled WGS sequence"/>
</dbReference>
<dbReference type="GO" id="GO:0005789">
    <property type="term" value="C:endoplasmic reticulum membrane"/>
    <property type="evidence" value="ECO:0007669"/>
    <property type="project" value="TreeGrafter"/>
</dbReference>
<keyword evidence="4" id="KW-1185">Reference proteome</keyword>
<reference evidence="3 4" key="1">
    <citation type="journal article" date="2024" name="Nat. Commun.">
        <title>Phylogenomics reveals the evolutionary origins of lichenization in chlorophyte algae.</title>
        <authorList>
            <person name="Puginier C."/>
            <person name="Libourel C."/>
            <person name="Otte J."/>
            <person name="Skaloud P."/>
            <person name="Haon M."/>
            <person name="Grisel S."/>
            <person name="Petersen M."/>
            <person name="Berrin J.G."/>
            <person name="Delaux P.M."/>
            <person name="Dal Grande F."/>
            <person name="Keller J."/>
        </authorList>
    </citation>
    <scope>NUCLEOTIDE SEQUENCE [LARGE SCALE GENOMIC DNA]</scope>
    <source>
        <strain evidence="3 4">SAG 2523</strain>
    </source>
</reference>
<dbReference type="PANTHER" id="PTHR13544">
    <property type="entry name" value="SELENOPROTEIN T"/>
    <property type="match status" value="1"/>
</dbReference>
<evidence type="ECO:0000256" key="2">
    <source>
        <dbReference type="ARBA" id="ARBA00023284"/>
    </source>
</evidence>
<organism evidence="3 4">
    <name type="scientific">Apatococcus fuscideae</name>
    <dbReference type="NCBI Taxonomy" id="2026836"/>
    <lineage>
        <taxon>Eukaryota</taxon>
        <taxon>Viridiplantae</taxon>
        <taxon>Chlorophyta</taxon>
        <taxon>core chlorophytes</taxon>
        <taxon>Trebouxiophyceae</taxon>
        <taxon>Chlorellales</taxon>
        <taxon>Chlorellaceae</taxon>
        <taxon>Apatococcus</taxon>
    </lineage>
</organism>
<proteinExistence type="predicted"/>
<dbReference type="InterPro" id="IPR019389">
    <property type="entry name" value="Selenoprotein_T"/>
</dbReference>
<dbReference type="InterPro" id="IPR011893">
    <property type="entry name" value="Selenoprotein_Rdx-typ"/>
</dbReference>
<comment type="caution">
    <text evidence="3">The sequence shown here is derived from an EMBL/GenBank/DDBJ whole genome shotgun (WGS) entry which is preliminary data.</text>
</comment>
<dbReference type="EMBL" id="JALJOV010001736">
    <property type="protein sequence ID" value="KAK9842140.1"/>
    <property type="molecule type" value="Genomic_DNA"/>
</dbReference>
<accession>A0AAW1S7T5</accession>